<feature type="compositionally biased region" description="Basic and acidic residues" evidence="1">
    <location>
        <begin position="35"/>
        <end position="67"/>
    </location>
</feature>
<accession>A0ABX4HYQ1</accession>
<gene>
    <name evidence="2" type="ORF">AWR36_012425</name>
</gene>
<organism evidence="2 3">
    <name type="scientific">Microbulbifer flavimaris</name>
    <dbReference type="NCBI Taxonomy" id="1781068"/>
    <lineage>
        <taxon>Bacteria</taxon>
        <taxon>Pseudomonadati</taxon>
        <taxon>Pseudomonadota</taxon>
        <taxon>Gammaproteobacteria</taxon>
        <taxon>Cellvibrionales</taxon>
        <taxon>Microbulbiferaceae</taxon>
        <taxon>Microbulbifer</taxon>
    </lineage>
</organism>
<feature type="region of interest" description="Disordered" evidence="1">
    <location>
        <begin position="1"/>
        <end position="67"/>
    </location>
</feature>
<sequence length="97" mass="10607">MASAKPSSNSSNSSSREKLHQAYNLAGEAASDTASHIKERAADRAAHLRDRARSSVERGKHRATDMEHRLEESIQRHPLVSVGCAFAAGWLISKILK</sequence>
<evidence type="ECO:0000313" key="3">
    <source>
        <dbReference type="Proteomes" id="UP000218427"/>
    </source>
</evidence>
<dbReference type="EMBL" id="LRFG02000004">
    <property type="protein sequence ID" value="PCO04795.1"/>
    <property type="molecule type" value="Genomic_DNA"/>
</dbReference>
<reference evidence="2" key="1">
    <citation type="submission" date="2017-08" db="EMBL/GenBank/DDBJ databases">
        <title>Microbulbifer marisrubri sp. nov., a halophilic alphaproteobacterium isolated from marine sediment of the Yellow Sea, China.</title>
        <authorList>
            <person name="Zhang G."/>
            <person name="Xiong Q."/>
        </authorList>
    </citation>
    <scope>NUCLEOTIDE SEQUENCE [LARGE SCALE GENOMIC DNA]</scope>
    <source>
        <strain evidence="2">WRN-8</strain>
    </source>
</reference>
<name>A0ABX4HYQ1_9GAMM</name>
<dbReference type="RefSeq" id="WP_067085407.1">
    <property type="nucleotide sequence ID" value="NZ_LRFG02000004.1"/>
</dbReference>
<evidence type="ECO:0000256" key="1">
    <source>
        <dbReference type="SAM" id="MobiDB-lite"/>
    </source>
</evidence>
<protein>
    <submittedName>
        <fullName evidence="2">DUF883 domain-containing protein</fullName>
    </submittedName>
</protein>
<dbReference type="Proteomes" id="UP000218427">
    <property type="component" value="Unassembled WGS sequence"/>
</dbReference>
<evidence type="ECO:0000313" key="2">
    <source>
        <dbReference type="EMBL" id="PCO04795.1"/>
    </source>
</evidence>
<keyword evidence="3" id="KW-1185">Reference proteome</keyword>
<proteinExistence type="predicted"/>
<comment type="caution">
    <text evidence="2">The sequence shown here is derived from an EMBL/GenBank/DDBJ whole genome shotgun (WGS) entry which is preliminary data.</text>
</comment>